<accession>A0ABQ5QWX2</accession>
<dbReference type="EMBL" id="BSDI01000018">
    <property type="protein sequence ID" value="GLH98762.1"/>
    <property type="molecule type" value="Genomic_DNA"/>
</dbReference>
<proteinExistence type="predicted"/>
<comment type="caution">
    <text evidence="2">The sequence shown here is derived from an EMBL/GenBank/DDBJ whole genome shotgun (WGS) entry which is preliminary data.</text>
</comment>
<gene>
    <name evidence="2" type="ORF">Pa4123_40370</name>
</gene>
<dbReference type="RefSeq" id="WP_281897942.1">
    <property type="nucleotide sequence ID" value="NZ_BSDI01000018.1"/>
</dbReference>
<organism evidence="2 3">
    <name type="scientific">Phytohabitans aurantiacus</name>
    <dbReference type="NCBI Taxonomy" id="3016789"/>
    <lineage>
        <taxon>Bacteria</taxon>
        <taxon>Bacillati</taxon>
        <taxon>Actinomycetota</taxon>
        <taxon>Actinomycetes</taxon>
        <taxon>Micromonosporales</taxon>
        <taxon>Micromonosporaceae</taxon>
    </lineage>
</organism>
<keyword evidence="3" id="KW-1185">Reference proteome</keyword>
<reference evidence="2" key="1">
    <citation type="submission" date="2022-12" db="EMBL/GenBank/DDBJ databases">
        <title>New Phytohabitans aurantiacus sp. RD004123 nov., an actinomycete isolated from soil.</title>
        <authorList>
            <person name="Triningsih D.W."/>
            <person name="Harunari E."/>
            <person name="Igarashi Y."/>
        </authorList>
    </citation>
    <scope>NUCLEOTIDE SEQUENCE</scope>
    <source>
        <strain evidence="2">RD004123</strain>
    </source>
</reference>
<sequence length="241" mass="24805">MRFIPLLGIAAILAAAGCTDVRAVNDTREDRREFTLTGDRLVIESSGADLRLVAGTGKKLEVERSLTGKATADDNAAWEMDGGTLRLNVTCSGFVPDCGGRHIVHIPSGVAITVTSDSPVRAVGLDGALTATVTDAWLRVENPTGALRLTAEANVDVTGARSADVTATSGERNVTLDFAGAPTSVRAKANGNVAVTLPGGPETYRVSAAPGKPALRSDPASERSITATAGEGRTARVRKAA</sequence>
<name>A0ABQ5QWX2_9ACTN</name>
<feature type="region of interest" description="Disordered" evidence="1">
    <location>
        <begin position="209"/>
        <end position="241"/>
    </location>
</feature>
<dbReference type="PROSITE" id="PS51257">
    <property type="entry name" value="PROKAR_LIPOPROTEIN"/>
    <property type="match status" value="1"/>
</dbReference>
<evidence type="ECO:0000313" key="3">
    <source>
        <dbReference type="Proteomes" id="UP001144280"/>
    </source>
</evidence>
<protein>
    <recommendedName>
        <fullName evidence="4">Adhesin domain-containing protein</fullName>
    </recommendedName>
</protein>
<evidence type="ECO:0000256" key="1">
    <source>
        <dbReference type="SAM" id="MobiDB-lite"/>
    </source>
</evidence>
<evidence type="ECO:0000313" key="2">
    <source>
        <dbReference type="EMBL" id="GLH98762.1"/>
    </source>
</evidence>
<evidence type="ECO:0008006" key="4">
    <source>
        <dbReference type="Google" id="ProtNLM"/>
    </source>
</evidence>
<dbReference type="Proteomes" id="UP001144280">
    <property type="component" value="Unassembled WGS sequence"/>
</dbReference>